<dbReference type="AlphaFoldDB" id="A0A1S8LJT6"/>
<dbReference type="Pfam" id="PF02368">
    <property type="entry name" value="Big_2"/>
    <property type="match status" value="2"/>
</dbReference>
<dbReference type="InterPro" id="IPR008964">
    <property type="entry name" value="Invasin/intimin_cell_adhesion"/>
</dbReference>
<organism evidence="1 2">
    <name type="scientific">Clostridium felsineum</name>
    <dbReference type="NCBI Taxonomy" id="36839"/>
    <lineage>
        <taxon>Bacteria</taxon>
        <taxon>Bacillati</taxon>
        <taxon>Bacillota</taxon>
        <taxon>Clostridia</taxon>
        <taxon>Eubacteriales</taxon>
        <taxon>Clostridiaceae</taxon>
        <taxon>Clostridium</taxon>
    </lineage>
</organism>
<dbReference type="Gene3D" id="2.60.40.1080">
    <property type="match status" value="2"/>
</dbReference>
<reference evidence="1 2" key="1">
    <citation type="submission" date="2022-04" db="EMBL/GenBank/DDBJ databases">
        <title>Genome sequence of C. roseum typestrain.</title>
        <authorList>
            <person name="Poehlein A."/>
            <person name="Schoch T."/>
            <person name="Duerre P."/>
            <person name="Daniel R."/>
        </authorList>
    </citation>
    <scope>NUCLEOTIDE SEQUENCE [LARGE SCALE GENOMIC DNA]</scope>
    <source>
        <strain evidence="1 2">DSM 7320</strain>
    </source>
</reference>
<dbReference type="SUPFAM" id="SSF49373">
    <property type="entry name" value="Invasin/intimin cell-adhesion fragments"/>
    <property type="match status" value="2"/>
</dbReference>
<name>A0A1S8LJT6_9CLOT</name>
<dbReference type="InterPro" id="IPR003343">
    <property type="entry name" value="Big_2"/>
</dbReference>
<dbReference type="STRING" id="84029.CROST_05970"/>
<protein>
    <submittedName>
        <fullName evidence="1">Uncharacterized protein</fullName>
    </submittedName>
</protein>
<accession>A0A1S8LJT6</accession>
<dbReference type="KEGG" id="crw:CROST_029960"/>
<dbReference type="Proteomes" id="UP000190951">
    <property type="component" value="Chromosome"/>
</dbReference>
<dbReference type="Pfam" id="PF07538">
    <property type="entry name" value="ChW"/>
    <property type="match status" value="9"/>
</dbReference>
<dbReference type="RefSeq" id="WP_242953958.1">
    <property type="nucleotide sequence ID" value="NZ_CP096983.1"/>
</dbReference>
<dbReference type="EMBL" id="CP096983">
    <property type="protein sequence ID" value="URZ12279.1"/>
    <property type="molecule type" value="Genomic_DNA"/>
</dbReference>
<evidence type="ECO:0000313" key="1">
    <source>
        <dbReference type="EMBL" id="URZ12279.1"/>
    </source>
</evidence>
<dbReference type="SMART" id="SM00728">
    <property type="entry name" value="ChW"/>
    <property type="match status" value="9"/>
</dbReference>
<evidence type="ECO:0000313" key="2">
    <source>
        <dbReference type="Proteomes" id="UP000190951"/>
    </source>
</evidence>
<gene>
    <name evidence="1" type="ORF">CROST_029960</name>
</gene>
<dbReference type="SMART" id="SM00635">
    <property type="entry name" value="BID_2"/>
    <property type="match status" value="2"/>
</dbReference>
<dbReference type="InterPro" id="IPR006637">
    <property type="entry name" value="ChW"/>
</dbReference>
<proteinExistence type="predicted"/>
<sequence length="754" mass="80965">MFCIFLGFNTNIFADTTTTVPDVTYQSQIQNIGWQDVKSSGDTSGTIGQSLRVEAFRINLINAPAGAKIKYSAHVQNIGWMDFVYSPNMAGTVNQSLRLEAFKISLENMPGYSVEYKAHVQNIGWQDWVKDGAVAGTTGQDLRVEAIQIKLVKLSNVSSVSLNKSNDTLTAGNTDTLKAAVNPADAYVTSTNWTSSNTSVATVDNTGKVTAVNAGTATITTTVNGSVTASCNVTVTSPVNVTSVSLNKTTDSLNVGASDTLTANILPDTASKKDVSWTSSNTSIATVDTTGKITGISAGTATITATTADGNKTATCNVTVKSTQADGISVSYQANVKGQGWQNPVSDSEIAGTIDKALPTNGFKIQLLNAPSGARIKYQTQVQYLGWQPLVYDGTESGSGGQDLNVEAIKIYLENMPGYTVEYQAQVQNIGWQNWVSNGAIAGTVGPGLRLEALRIRIVKDIHVQYQAHIENIGWKDAVTDGTIVSTNAKPLAFQALKVNLENAPGGAKVQCTAHVQNIGWMNPVYDGDVVGTTGQSLRLEALKLKLINAPGYRIKYQVDVQGIGWMNWVSDDQIAGTVGLNLRIQGIRIKVYADDGVQTVPSVQPSSTSLNTINYKASEYLRYSSNIQSTNQTAIQLHGGINENNCVYFSSTALRAVGYSVPLSMCNTGQYTNFLLSKGWTKQTNKDLLTPGSVCFTVNDGLDYPTHTYMFLDWVNPDDHTMAYIADNQGNDVHIRSLLDAPGVDAFAYFLHQ</sequence>
<keyword evidence="2" id="KW-1185">Reference proteome</keyword>